<gene>
    <name evidence="2" type="ORF">HGQ17_03810</name>
</gene>
<dbReference type="EMBL" id="JABAHY010000002">
    <property type="protein sequence ID" value="NLS09144.1"/>
    <property type="molecule type" value="Genomic_DNA"/>
</dbReference>
<organism evidence="2 3">
    <name type="scientific">Nesterenkonia sedimenti</name>
    <dbReference type="NCBI Taxonomy" id="1463632"/>
    <lineage>
        <taxon>Bacteria</taxon>
        <taxon>Bacillati</taxon>
        <taxon>Actinomycetota</taxon>
        <taxon>Actinomycetes</taxon>
        <taxon>Micrococcales</taxon>
        <taxon>Micrococcaceae</taxon>
        <taxon>Nesterenkonia</taxon>
    </lineage>
</organism>
<dbReference type="Pfam" id="PF20613">
    <property type="entry name" value="HipA_2"/>
    <property type="match status" value="1"/>
</dbReference>
<sequence>MTSPHERQWWSGRITQQALPATSPRVTSIVHQSASGSCAFLAEATDGHHYWVKARGNPQGDQTLLTEYVCSKVGQLISAEVVSSRLVQLPEEFDNRNFQDPQGHLMRSGPAYGSLHIRYAWEGYESFREAAPRETLPGLFAMWDLLLGNDEQWLWAPFDQRTVLSFDHSLWLDRGESDWDSHILKRLVDQPWPMDPQPDYLHPESAQPIADNLWHLGSGQILDLLCSVPLEWNVMVEELETLGWFLYRRKDGTARRLEELADG</sequence>
<dbReference type="InterPro" id="IPR046748">
    <property type="entry name" value="HipA_2"/>
</dbReference>
<proteinExistence type="predicted"/>
<feature type="domain" description="HipA-like kinase" evidence="1">
    <location>
        <begin position="27"/>
        <end position="148"/>
    </location>
</feature>
<evidence type="ECO:0000313" key="2">
    <source>
        <dbReference type="EMBL" id="NLS09144.1"/>
    </source>
</evidence>
<dbReference type="AlphaFoldDB" id="A0A7X8YD20"/>
<reference evidence="2 3" key="1">
    <citation type="submission" date="2020-04" db="EMBL/GenBank/DDBJ databases">
        <title>Nesterenkonia sp. nov., isolated from marine sediment.</title>
        <authorList>
            <person name="Zhang G."/>
        </authorList>
    </citation>
    <scope>NUCLEOTIDE SEQUENCE [LARGE SCALE GENOMIC DNA]</scope>
    <source>
        <strain evidence="2 3">MY13</strain>
    </source>
</reference>
<dbReference type="Proteomes" id="UP000523139">
    <property type="component" value="Unassembled WGS sequence"/>
</dbReference>
<evidence type="ECO:0000313" key="3">
    <source>
        <dbReference type="Proteomes" id="UP000523139"/>
    </source>
</evidence>
<protein>
    <recommendedName>
        <fullName evidence="1">HipA-like kinase domain-containing protein</fullName>
    </recommendedName>
</protein>
<accession>A0A7X8YD20</accession>
<evidence type="ECO:0000259" key="1">
    <source>
        <dbReference type="Pfam" id="PF20613"/>
    </source>
</evidence>
<name>A0A7X8YD20_9MICC</name>
<comment type="caution">
    <text evidence="2">The sequence shown here is derived from an EMBL/GenBank/DDBJ whole genome shotgun (WGS) entry which is preliminary data.</text>
</comment>
<dbReference type="RefSeq" id="WP_168886637.1">
    <property type="nucleotide sequence ID" value="NZ_JABAHY010000002.1"/>
</dbReference>
<keyword evidence="3" id="KW-1185">Reference proteome</keyword>